<proteinExistence type="predicted"/>
<sequence>MTTEPTDLRGRIAARIQPFLAMNYPCRCAPDDPTCDREWSEAEELADAVLPIVREAQAEAWGKGHSAGWHDHALDAPYAPLTFTPNPYKPTT</sequence>
<evidence type="ECO:0000313" key="1">
    <source>
        <dbReference type="EMBL" id="UQN29467.1"/>
    </source>
</evidence>
<protein>
    <submittedName>
        <fullName evidence="1">Uncharacterized protein</fullName>
    </submittedName>
</protein>
<gene>
    <name evidence="1" type="ORF">M4486_17810</name>
</gene>
<dbReference type="EMBL" id="CP097218">
    <property type="protein sequence ID" value="UQN29467.1"/>
    <property type="molecule type" value="Genomic_DNA"/>
</dbReference>
<accession>A0ABY4N6Q0</accession>
<dbReference type="RefSeq" id="WP_249478664.1">
    <property type="nucleotide sequence ID" value="NZ_CP097218.1"/>
</dbReference>
<keyword evidence="2" id="KW-1185">Reference proteome</keyword>
<name>A0ABY4N6Q0_9MICO</name>
<evidence type="ECO:0000313" key="2">
    <source>
        <dbReference type="Proteomes" id="UP001055868"/>
    </source>
</evidence>
<organism evidence="1 2">
    <name type="scientific">Brachybacterium kimchii</name>
    <dbReference type="NCBI Taxonomy" id="2942909"/>
    <lineage>
        <taxon>Bacteria</taxon>
        <taxon>Bacillati</taxon>
        <taxon>Actinomycetota</taxon>
        <taxon>Actinomycetes</taxon>
        <taxon>Micrococcales</taxon>
        <taxon>Dermabacteraceae</taxon>
        <taxon>Brachybacterium</taxon>
    </lineage>
</organism>
<dbReference type="Proteomes" id="UP001055868">
    <property type="component" value="Chromosome"/>
</dbReference>
<reference evidence="1" key="1">
    <citation type="submission" date="2022-05" db="EMBL/GenBank/DDBJ databases">
        <title>Genomic analysis of Brachybacterium sp. CBA3104.</title>
        <authorList>
            <person name="Roh S.W."/>
            <person name="Kim Y.B."/>
            <person name="Kim Y."/>
        </authorList>
    </citation>
    <scope>NUCLEOTIDE SEQUENCE</scope>
    <source>
        <strain evidence="1">CBA3104</strain>
    </source>
</reference>